<feature type="chain" id="PRO_5021339915" evidence="6">
    <location>
        <begin position="25"/>
        <end position="467"/>
    </location>
</feature>
<dbReference type="InterPro" id="IPR051071">
    <property type="entry name" value="LRR-bact_E3_ubiq_ligases"/>
</dbReference>
<dbReference type="InterPro" id="IPR032675">
    <property type="entry name" value="LRR_dom_sf"/>
</dbReference>
<feature type="signal peptide" evidence="6">
    <location>
        <begin position="1"/>
        <end position="24"/>
    </location>
</feature>
<sequence length="467" mass="51236">MAMGSLKLVGCLLAISLALPPTLATCPWVCLCSHHDRVVDCSGRNLTTLPEGILNNVTALNISHNSFENLDDMLTHYVNVRILDVSSNLLSHVPAKLPRALWEIHAANNIIKRIQKDDTASQWNLKTLDVSNNMIERAVLINNTLINLKYLNFSGNRFWSVPTNMPHNLSTLDLSGNNLVQILPGTFRQAKLAELYLNNNNFKYIPNDAFKQLTALQSITLYSNPWACNLNQNISYLLTWIKTTTATVYGCPCAAEHICDQNRAANSDASTPMPPSQTPSTLFYRRRQTENHTSTSAVQVQMSFLGFSIRTTNSTMIDTTTDAPPLATLDVTASEPTSDSDVLTQATTELPSSSRPPSNQTSAITLNTTIQPIQSINLITPAISTTFESVNDNATSLITEHSHITVAKPAGTIRPTSSKNQKTTVVKTISVSAAAHVFRGSTLYLLLLTMLSLLAIYYLTQQEKSTS</sequence>
<evidence type="ECO:0000256" key="5">
    <source>
        <dbReference type="SAM" id="Phobius"/>
    </source>
</evidence>
<feature type="compositionally biased region" description="Polar residues" evidence="4">
    <location>
        <begin position="334"/>
        <end position="361"/>
    </location>
</feature>
<keyword evidence="5" id="KW-1133">Transmembrane helix</keyword>
<name>A0A4W3I8S9_CALMI</name>
<dbReference type="InterPro" id="IPR000372">
    <property type="entry name" value="LRRNT"/>
</dbReference>
<evidence type="ECO:0000256" key="2">
    <source>
        <dbReference type="ARBA" id="ARBA00022729"/>
    </source>
</evidence>
<keyword evidence="5" id="KW-0812">Transmembrane</keyword>
<dbReference type="PANTHER" id="PTHR47114:SF2">
    <property type="entry name" value="OLIGODENDROCYTE-MYELIN GLYCOPROTEIN"/>
    <property type="match status" value="1"/>
</dbReference>
<dbReference type="PROSITE" id="PS51450">
    <property type="entry name" value="LRR"/>
    <property type="match status" value="2"/>
</dbReference>
<keyword evidence="2 6" id="KW-0732">Signal</keyword>
<keyword evidence="1" id="KW-0433">Leucine-rich repeat</keyword>
<dbReference type="STRING" id="7868.ENSCMIP00000023896"/>
<evidence type="ECO:0000256" key="3">
    <source>
        <dbReference type="ARBA" id="ARBA00022737"/>
    </source>
</evidence>
<accession>A0A4W3I8S9</accession>
<proteinExistence type="predicted"/>
<feature type="domain" description="LRRNT" evidence="7">
    <location>
        <begin position="25"/>
        <end position="59"/>
    </location>
</feature>
<dbReference type="Pfam" id="PF01462">
    <property type="entry name" value="LRRNT"/>
    <property type="match status" value="1"/>
</dbReference>
<evidence type="ECO:0000256" key="6">
    <source>
        <dbReference type="SAM" id="SignalP"/>
    </source>
</evidence>
<evidence type="ECO:0000313" key="9">
    <source>
        <dbReference type="Proteomes" id="UP000314986"/>
    </source>
</evidence>
<evidence type="ECO:0000259" key="7">
    <source>
        <dbReference type="SMART" id="SM00013"/>
    </source>
</evidence>
<dbReference type="InterPro" id="IPR001611">
    <property type="entry name" value="Leu-rich_rpt"/>
</dbReference>
<keyword evidence="5" id="KW-0472">Membrane</keyword>
<keyword evidence="9" id="KW-1185">Reference proteome</keyword>
<dbReference type="Ensembl" id="ENSCMIT00000024299.1">
    <property type="protein sequence ID" value="ENSCMIP00000023896.1"/>
    <property type="gene ID" value="ENSCMIG00000010648.1"/>
</dbReference>
<reference evidence="8" key="4">
    <citation type="submission" date="2025-08" db="UniProtKB">
        <authorList>
            <consortium name="Ensembl"/>
        </authorList>
    </citation>
    <scope>IDENTIFICATION</scope>
</reference>
<protein>
    <submittedName>
        <fullName evidence="8">Oligodendrocyte myelin glycoprotein</fullName>
    </submittedName>
</protein>
<dbReference type="SMART" id="SM00369">
    <property type="entry name" value="LRR_TYP"/>
    <property type="match status" value="5"/>
</dbReference>
<dbReference type="Proteomes" id="UP000314986">
    <property type="component" value="Unassembled WGS sequence"/>
</dbReference>
<reference evidence="9" key="3">
    <citation type="journal article" date="2014" name="Nature">
        <title>Elephant shark genome provides unique insights into gnathostome evolution.</title>
        <authorList>
            <consortium name="International Elephant Shark Genome Sequencing Consortium"/>
            <person name="Venkatesh B."/>
            <person name="Lee A.P."/>
            <person name="Ravi V."/>
            <person name="Maurya A.K."/>
            <person name="Lian M.M."/>
            <person name="Swann J.B."/>
            <person name="Ohta Y."/>
            <person name="Flajnik M.F."/>
            <person name="Sutoh Y."/>
            <person name="Kasahara M."/>
            <person name="Hoon S."/>
            <person name="Gangu V."/>
            <person name="Roy S.W."/>
            <person name="Irimia M."/>
            <person name="Korzh V."/>
            <person name="Kondrychyn I."/>
            <person name="Lim Z.W."/>
            <person name="Tay B.H."/>
            <person name="Tohari S."/>
            <person name="Kong K.W."/>
            <person name="Ho S."/>
            <person name="Lorente-Galdos B."/>
            <person name="Quilez J."/>
            <person name="Marques-Bonet T."/>
            <person name="Raney B.J."/>
            <person name="Ingham P.W."/>
            <person name="Tay A."/>
            <person name="Hillier L.W."/>
            <person name="Minx P."/>
            <person name="Boehm T."/>
            <person name="Wilson R.K."/>
            <person name="Brenner S."/>
            <person name="Warren W.C."/>
        </authorList>
    </citation>
    <scope>NUCLEOTIDE SEQUENCE [LARGE SCALE GENOMIC DNA]</scope>
</reference>
<evidence type="ECO:0000256" key="4">
    <source>
        <dbReference type="SAM" id="MobiDB-lite"/>
    </source>
</evidence>
<dbReference type="InParanoid" id="A0A4W3I8S9"/>
<evidence type="ECO:0000313" key="8">
    <source>
        <dbReference type="Ensembl" id="ENSCMIP00000023896.1"/>
    </source>
</evidence>
<organism evidence="8 9">
    <name type="scientific">Callorhinchus milii</name>
    <name type="common">Ghost shark</name>
    <dbReference type="NCBI Taxonomy" id="7868"/>
    <lineage>
        <taxon>Eukaryota</taxon>
        <taxon>Metazoa</taxon>
        <taxon>Chordata</taxon>
        <taxon>Craniata</taxon>
        <taxon>Vertebrata</taxon>
        <taxon>Chondrichthyes</taxon>
        <taxon>Holocephali</taxon>
        <taxon>Chimaeriformes</taxon>
        <taxon>Callorhinchidae</taxon>
        <taxon>Callorhinchus</taxon>
    </lineage>
</organism>
<reference evidence="9" key="2">
    <citation type="journal article" date="2007" name="PLoS Biol.">
        <title>Survey sequencing and comparative analysis of the elephant shark (Callorhinchus milii) genome.</title>
        <authorList>
            <person name="Venkatesh B."/>
            <person name="Kirkness E.F."/>
            <person name="Loh Y.H."/>
            <person name="Halpern A.L."/>
            <person name="Lee A.P."/>
            <person name="Johnson J."/>
            <person name="Dandona N."/>
            <person name="Viswanathan L.D."/>
            <person name="Tay A."/>
            <person name="Venter J.C."/>
            <person name="Strausberg R.L."/>
            <person name="Brenner S."/>
        </authorList>
    </citation>
    <scope>NUCLEOTIDE SEQUENCE [LARGE SCALE GENOMIC DNA]</scope>
</reference>
<dbReference type="FunCoup" id="A0A4W3I8S9">
    <property type="interactions" value="2"/>
</dbReference>
<evidence type="ECO:0000256" key="1">
    <source>
        <dbReference type="ARBA" id="ARBA00022614"/>
    </source>
</evidence>
<keyword evidence="3" id="KW-0677">Repeat</keyword>
<dbReference type="SUPFAM" id="SSF52058">
    <property type="entry name" value="L domain-like"/>
    <property type="match status" value="1"/>
</dbReference>
<dbReference type="GO" id="GO:0031102">
    <property type="term" value="P:neuron projection regeneration"/>
    <property type="evidence" value="ECO:0007669"/>
    <property type="project" value="TreeGrafter"/>
</dbReference>
<dbReference type="AlphaFoldDB" id="A0A4W3I8S9"/>
<dbReference type="InterPro" id="IPR003591">
    <property type="entry name" value="Leu-rich_rpt_typical-subtyp"/>
</dbReference>
<dbReference type="Gene3D" id="3.80.10.10">
    <property type="entry name" value="Ribonuclease Inhibitor"/>
    <property type="match status" value="2"/>
</dbReference>
<dbReference type="PANTHER" id="PTHR47114">
    <property type="match status" value="1"/>
</dbReference>
<feature type="region of interest" description="Disordered" evidence="4">
    <location>
        <begin position="332"/>
        <end position="361"/>
    </location>
</feature>
<dbReference type="Pfam" id="PF13855">
    <property type="entry name" value="LRR_8"/>
    <property type="match status" value="1"/>
</dbReference>
<gene>
    <name evidence="8" type="primary">omgb</name>
</gene>
<feature type="transmembrane region" description="Helical" evidence="5">
    <location>
        <begin position="442"/>
        <end position="460"/>
    </location>
</feature>
<reference evidence="9" key="1">
    <citation type="journal article" date="2006" name="Science">
        <title>Ancient noncoding elements conserved in the human genome.</title>
        <authorList>
            <person name="Venkatesh B."/>
            <person name="Kirkness E.F."/>
            <person name="Loh Y.H."/>
            <person name="Halpern A.L."/>
            <person name="Lee A.P."/>
            <person name="Johnson J."/>
            <person name="Dandona N."/>
            <person name="Viswanathan L.D."/>
            <person name="Tay A."/>
            <person name="Venter J.C."/>
            <person name="Strausberg R.L."/>
            <person name="Brenner S."/>
        </authorList>
    </citation>
    <scope>NUCLEOTIDE SEQUENCE [LARGE SCALE GENOMIC DNA]</scope>
</reference>
<dbReference type="GeneTree" id="ENSGT00940000160802"/>
<dbReference type="SMART" id="SM00013">
    <property type="entry name" value="LRRNT"/>
    <property type="match status" value="1"/>
</dbReference>
<reference evidence="8" key="5">
    <citation type="submission" date="2025-09" db="UniProtKB">
        <authorList>
            <consortium name="Ensembl"/>
        </authorList>
    </citation>
    <scope>IDENTIFICATION</scope>
</reference>